<evidence type="ECO:0000313" key="2">
    <source>
        <dbReference type="EMBL" id="KAH9494113.1"/>
    </source>
</evidence>
<keyword evidence="3" id="KW-1185">Reference proteome</keyword>
<keyword evidence="1" id="KW-0472">Membrane</keyword>
<comment type="caution">
    <text evidence="2">The sequence shown here is derived from an EMBL/GenBank/DDBJ whole genome shotgun (WGS) entry which is preliminary data.</text>
</comment>
<evidence type="ECO:0000256" key="1">
    <source>
        <dbReference type="SAM" id="Phobius"/>
    </source>
</evidence>
<reference evidence="2" key="1">
    <citation type="submission" date="2013-05" db="EMBL/GenBank/DDBJ databases">
        <authorList>
            <person name="Yim A.K.Y."/>
            <person name="Chan T.F."/>
            <person name="Ji K.M."/>
            <person name="Liu X.Y."/>
            <person name="Zhou J.W."/>
            <person name="Li R.Q."/>
            <person name="Yang K.Y."/>
            <person name="Li J."/>
            <person name="Li M."/>
            <person name="Law P.T.W."/>
            <person name="Wu Y.L."/>
            <person name="Cai Z.L."/>
            <person name="Qin H."/>
            <person name="Bao Y."/>
            <person name="Leung R.K.K."/>
            <person name="Ng P.K.S."/>
            <person name="Zou J."/>
            <person name="Zhong X.J."/>
            <person name="Ran P.X."/>
            <person name="Zhong N.S."/>
            <person name="Liu Z.G."/>
            <person name="Tsui S.K.W."/>
        </authorList>
    </citation>
    <scope>NUCLEOTIDE SEQUENCE</scope>
    <source>
        <strain evidence="2">Derf</strain>
        <tissue evidence="2">Whole organism</tissue>
    </source>
</reference>
<dbReference type="EMBL" id="ASGP02000008">
    <property type="protein sequence ID" value="KAH9494113.1"/>
    <property type="molecule type" value="Genomic_DNA"/>
</dbReference>
<dbReference type="AlphaFoldDB" id="A0A922KTU8"/>
<keyword evidence="1" id="KW-0812">Transmembrane</keyword>
<proteinExistence type="predicted"/>
<accession>A0A922KTU8</accession>
<evidence type="ECO:0000313" key="3">
    <source>
        <dbReference type="Proteomes" id="UP000790347"/>
    </source>
</evidence>
<name>A0A922KTU8_DERFA</name>
<protein>
    <submittedName>
        <fullName evidence="2">Uncharacterized protein</fullName>
    </submittedName>
</protein>
<dbReference type="Proteomes" id="UP000790347">
    <property type="component" value="Unassembled WGS sequence"/>
</dbReference>
<reference evidence="2" key="2">
    <citation type="journal article" date="2022" name="Res Sq">
        <title>Comparative Genomics Reveals Insights into the Divergent Evolution of Astigmatic Mites and Household Pest Adaptations.</title>
        <authorList>
            <person name="Xiong Q."/>
            <person name="Wan A.T.-Y."/>
            <person name="Liu X.-Y."/>
            <person name="Fung C.S.-H."/>
            <person name="Xiao X."/>
            <person name="Malainual N."/>
            <person name="Hou J."/>
            <person name="Wang L."/>
            <person name="Wang M."/>
            <person name="Yang K."/>
            <person name="Cui Y."/>
            <person name="Leung E."/>
            <person name="Nong W."/>
            <person name="Shin S.-K."/>
            <person name="Au S."/>
            <person name="Jeong K.Y."/>
            <person name="Chew F.T."/>
            <person name="Hui J."/>
            <person name="Leung T.F."/>
            <person name="Tungtrongchitr A."/>
            <person name="Zhong N."/>
            <person name="Liu Z."/>
            <person name="Tsui S."/>
        </authorList>
    </citation>
    <scope>NUCLEOTIDE SEQUENCE</scope>
    <source>
        <strain evidence="2">Derf</strain>
        <tissue evidence="2">Whole organism</tissue>
    </source>
</reference>
<feature type="transmembrane region" description="Helical" evidence="1">
    <location>
        <begin position="20"/>
        <end position="38"/>
    </location>
</feature>
<organism evidence="2 3">
    <name type="scientific">Dermatophagoides farinae</name>
    <name type="common">American house dust mite</name>
    <dbReference type="NCBI Taxonomy" id="6954"/>
    <lineage>
        <taxon>Eukaryota</taxon>
        <taxon>Metazoa</taxon>
        <taxon>Ecdysozoa</taxon>
        <taxon>Arthropoda</taxon>
        <taxon>Chelicerata</taxon>
        <taxon>Arachnida</taxon>
        <taxon>Acari</taxon>
        <taxon>Acariformes</taxon>
        <taxon>Sarcoptiformes</taxon>
        <taxon>Astigmata</taxon>
        <taxon>Psoroptidia</taxon>
        <taxon>Analgoidea</taxon>
        <taxon>Pyroglyphidae</taxon>
        <taxon>Dermatophagoidinae</taxon>
        <taxon>Dermatophagoides</taxon>
    </lineage>
</organism>
<sequence>MDTSNGESHIFIAKFHNQHGIVSLLLGLYVLFVATYALSRSSYDDVDNIKAISHYCICCNYLCLVYDHGQRQTTNAKQQQQQRQRMF</sequence>
<gene>
    <name evidence="2" type="ORF">DERF_014828</name>
</gene>
<keyword evidence="1" id="KW-1133">Transmembrane helix</keyword>